<sequence>MNASVYPFTVHMNALFIACIFILSIAPVAADDDDKPVAKLSQSAGPGTVFLAAKAQALSGLQTITLTAASYRPEFPAYGKAVNIQALVDLRHRYLVALTERGSAAAKFKQAEQNIKRQQDLYDDGATSKRNLQVQQAQWQIDKALVDASGVQGKAILDQARLSWGEKLTEWALATDSDKLGAFLSGRKTLLQITLPATKQLSGDIQDIYVDASGNRSTAGKAELISAAPQTDTTVQGESYFFQTDGRRDCSGQSCGIHAIPGDNHIRTGMRVTAWIPEQGESHSGVVIPKSALIWYLDQAFVYIKTAEEQFSRRTIDRYSATTGGYFVGSGINPGEQLVVTGGQMLLSEEFRGQIPNEDN</sequence>
<feature type="chain" id="PRO_5015685762" evidence="2">
    <location>
        <begin position="31"/>
        <end position="360"/>
    </location>
</feature>
<keyword evidence="4" id="KW-1185">Reference proteome</keyword>
<dbReference type="PANTHER" id="PTHR30097:SF4">
    <property type="entry name" value="SLR6042 PROTEIN"/>
    <property type="match status" value="1"/>
</dbReference>
<dbReference type="Gene3D" id="2.40.420.20">
    <property type="match status" value="1"/>
</dbReference>
<dbReference type="PANTHER" id="PTHR30097">
    <property type="entry name" value="CATION EFFLUX SYSTEM PROTEIN CUSB"/>
    <property type="match status" value="1"/>
</dbReference>
<dbReference type="GO" id="GO:0030313">
    <property type="term" value="C:cell envelope"/>
    <property type="evidence" value="ECO:0007669"/>
    <property type="project" value="TreeGrafter"/>
</dbReference>
<name>A0A2S6H7V7_9GAMM</name>
<dbReference type="EMBL" id="PTIY01000001">
    <property type="protein sequence ID" value="PPK73557.1"/>
    <property type="molecule type" value="Genomic_DNA"/>
</dbReference>
<gene>
    <name evidence="3" type="ORF">B0F88_10185</name>
</gene>
<organism evidence="3 4">
    <name type="scientific">Methylobacter tundripaludum</name>
    <dbReference type="NCBI Taxonomy" id="173365"/>
    <lineage>
        <taxon>Bacteria</taxon>
        <taxon>Pseudomonadati</taxon>
        <taxon>Pseudomonadota</taxon>
        <taxon>Gammaproteobacteria</taxon>
        <taxon>Methylococcales</taxon>
        <taxon>Methylococcaceae</taxon>
        <taxon>Methylobacter</taxon>
    </lineage>
</organism>
<dbReference type="AlphaFoldDB" id="A0A2S6H7V7"/>
<reference evidence="3 4" key="1">
    <citation type="submission" date="2018-02" db="EMBL/GenBank/DDBJ databases">
        <title>Subsurface microbial communities from deep shales in Ohio and West Virginia, USA.</title>
        <authorList>
            <person name="Wrighton K."/>
        </authorList>
    </citation>
    <scope>NUCLEOTIDE SEQUENCE [LARGE SCALE GENOMIC DNA]</scope>
    <source>
        <strain evidence="3 4">OWC-G53F</strain>
    </source>
</reference>
<evidence type="ECO:0000256" key="1">
    <source>
        <dbReference type="ARBA" id="ARBA00022448"/>
    </source>
</evidence>
<dbReference type="InterPro" id="IPR051909">
    <property type="entry name" value="MFP_Cation_Efflux"/>
</dbReference>
<protein>
    <submittedName>
        <fullName evidence="3">Multidrug efflux pump subunit AcrA (Membrane-fusion protein)</fullName>
    </submittedName>
</protein>
<evidence type="ECO:0000256" key="2">
    <source>
        <dbReference type="SAM" id="SignalP"/>
    </source>
</evidence>
<accession>A0A2S6H7V7</accession>
<proteinExistence type="predicted"/>
<dbReference type="GO" id="GO:0015679">
    <property type="term" value="P:plasma membrane copper ion transport"/>
    <property type="evidence" value="ECO:0007669"/>
    <property type="project" value="TreeGrafter"/>
</dbReference>
<keyword evidence="2" id="KW-0732">Signal</keyword>
<keyword evidence="1" id="KW-0813">Transport</keyword>
<evidence type="ECO:0000313" key="4">
    <source>
        <dbReference type="Proteomes" id="UP000238071"/>
    </source>
</evidence>
<comment type="caution">
    <text evidence="3">The sequence shown here is derived from an EMBL/GenBank/DDBJ whole genome shotgun (WGS) entry which is preliminary data.</text>
</comment>
<dbReference type="RefSeq" id="WP_258076511.1">
    <property type="nucleotide sequence ID" value="NZ_PTIY01000001.1"/>
</dbReference>
<dbReference type="Proteomes" id="UP000238071">
    <property type="component" value="Unassembled WGS sequence"/>
</dbReference>
<feature type="signal peptide" evidence="2">
    <location>
        <begin position="1"/>
        <end position="30"/>
    </location>
</feature>
<dbReference type="GO" id="GO:0060003">
    <property type="term" value="P:copper ion export"/>
    <property type="evidence" value="ECO:0007669"/>
    <property type="project" value="TreeGrafter"/>
</dbReference>
<evidence type="ECO:0000313" key="3">
    <source>
        <dbReference type="EMBL" id="PPK73557.1"/>
    </source>
</evidence>